<dbReference type="CDD" id="cd01347">
    <property type="entry name" value="ligand_gated_channel"/>
    <property type="match status" value="1"/>
</dbReference>
<name>A0A4Q2KPE3_9SPHN</name>
<feature type="chain" id="PRO_5020982788" evidence="13">
    <location>
        <begin position="21"/>
        <end position="644"/>
    </location>
</feature>
<evidence type="ECO:0000256" key="7">
    <source>
        <dbReference type="ARBA" id="ARBA00023077"/>
    </source>
</evidence>
<evidence type="ECO:0000256" key="1">
    <source>
        <dbReference type="ARBA" id="ARBA00004571"/>
    </source>
</evidence>
<dbReference type="GO" id="GO:0006811">
    <property type="term" value="P:monoatomic ion transport"/>
    <property type="evidence" value="ECO:0007669"/>
    <property type="project" value="UniProtKB-KW"/>
</dbReference>
<gene>
    <name evidence="16" type="ORF">ETX26_07255</name>
</gene>
<evidence type="ECO:0000256" key="13">
    <source>
        <dbReference type="SAM" id="SignalP"/>
    </source>
</evidence>
<evidence type="ECO:0000313" key="16">
    <source>
        <dbReference type="EMBL" id="RXZ66469.1"/>
    </source>
</evidence>
<dbReference type="InterPro" id="IPR036942">
    <property type="entry name" value="Beta-barrel_TonB_sf"/>
</dbReference>
<keyword evidence="4 10" id="KW-0812">Transmembrane</keyword>
<keyword evidence="16" id="KW-0675">Receptor</keyword>
<protein>
    <submittedName>
        <fullName evidence="16">TonB-dependent receptor</fullName>
    </submittedName>
</protein>
<dbReference type="PROSITE" id="PS52016">
    <property type="entry name" value="TONB_DEPENDENT_REC_3"/>
    <property type="match status" value="1"/>
</dbReference>
<dbReference type="SUPFAM" id="SSF56935">
    <property type="entry name" value="Porins"/>
    <property type="match status" value="1"/>
</dbReference>
<reference evidence="16 17" key="1">
    <citation type="submission" date="2019-01" db="EMBL/GenBank/DDBJ databases">
        <title>Altererythrobacter rhizovicinus sp. nov., isolated from the rhizosphere soil of Haloxylon ammodendron.</title>
        <authorList>
            <person name="Li H.-P."/>
            <person name="Gou J.-Y."/>
            <person name="Yao D."/>
            <person name="Han Q.-Q."/>
            <person name="Shao K.-Z."/>
            <person name="Zhao Q."/>
            <person name="Zhang J.-L."/>
        </authorList>
    </citation>
    <scope>NUCLEOTIDE SEQUENCE [LARGE SCALE GENOMIC DNA]</scope>
    <source>
        <strain evidence="16 17">AY-3R</strain>
    </source>
</reference>
<dbReference type="GO" id="GO:0009279">
    <property type="term" value="C:cell outer membrane"/>
    <property type="evidence" value="ECO:0007669"/>
    <property type="project" value="UniProtKB-SubCell"/>
</dbReference>
<evidence type="ECO:0000256" key="10">
    <source>
        <dbReference type="PROSITE-ProRule" id="PRU01360"/>
    </source>
</evidence>
<dbReference type="InterPro" id="IPR039426">
    <property type="entry name" value="TonB-dep_rcpt-like"/>
</dbReference>
<evidence type="ECO:0000256" key="9">
    <source>
        <dbReference type="ARBA" id="ARBA00023237"/>
    </source>
</evidence>
<dbReference type="OrthoDB" id="9796221at2"/>
<evidence type="ECO:0000259" key="15">
    <source>
        <dbReference type="Pfam" id="PF07715"/>
    </source>
</evidence>
<keyword evidence="6" id="KW-0406">Ion transport</keyword>
<dbReference type="PANTHER" id="PTHR30069:SF53">
    <property type="entry name" value="COLICIN I RECEPTOR-RELATED"/>
    <property type="match status" value="1"/>
</dbReference>
<evidence type="ECO:0000259" key="14">
    <source>
        <dbReference type="Pfam" id="PF00593"/>
    </source>
</evidence>
<sequence length="644" mass="69088">MRNYLIIGASLVALAAPLQAQDSDDAAAEAPKISSDPFADFRPEETEITVTATGTRIEIEDTGQAVTVIGEQEIRSIQGADLTRVLERVPGLAVSRDGGVGAVTNVGLRGAEGEQLLVLIDGVRVADPASPGGGFDFGNLLTSNLAKIEVLRGSNSTIWGSDAIGGVIVASTRAESGLQASAEYGSRDTATGAVSGGIGGDRGFLGASASYYRTDGFSQAANGTEADGFEQWTAGGQGRLYLSPSFEIFARGRWAEGDLDLDGYQPDFSFGDTEDTQHTQQYSGSAGAIYDTGPLFVSAAYSFADTERVNRDAAGEPTFSSDGHSDRVEVRGEWRPIGPLLVNFGAENEWEAFRTLFEPERQTTRIFGAYTQVGIEMGPLAAHAGVRLDDHARFGSETSFGGDISYALTRDLRLRASVGEGFKAPTLYQLFSDYGNPALQPERSTSYDIGLIHGDRSLTRSRFYGALTAFRRDARDQIEFVSCFSAERPGFCDERPNGFYANTDRARAQGVEVELGARPSDRVTTRAAYAYVDTENRTAGSANQGNVLARRPQHALTLSADWRTPLNDFTIGGDVRMVSDSFENAANTTPLEGYALASVRASLPFGERFELFGRVENLFDTDYQTAAGYGTPGRSAYIGARARF</sequence>
<keyword evidence="7 12" id="KW-0798">TonB box</keyword>
<dbReference type="InterPro" id="IPR010917">
    <property type="entry name" value="TonB_rcpt_CS"/>
</dbReference>
<evidence type="ECO:0000313" key="17">
    <source>
        <dbReference type="Proteomes" id="UP000293623"/>
    </source>
</evidence>
<keyword evidence="5 13" id="KW-0732">Signal</keyword>
<dbReference type="EMBL" id="SDPV01000001">
    <property type="protein sequence ID" value="RXZ66469.1"/>
    <property type="molecule type" value="Genomic_DNA"/>
</dbReference>
<evidence type="ECO:0000256" key="12">
    <source>
        <dbReference type="RuleBase" id="RU003357"/>
    </source>
</evidence>
<dbReference type="InterPro" id="IPR012910">
    <property type="entry name" value="Plug_dom"/>
</dbReference>
<dbReference type="InterPro" id="IPR037066">
    <property type="entry name" value="Plug_dom_sf"/>
</dbReference>
<keyword evidence="17" id="KW-1185">Reference proteome</keyword>
<keyword evidence="3 10" id="KW-1134">Transmembrane beta strand</keyword>
<evidence type="ECO:0000256" key="4">
    <source>
        <dbReference type="ARBA" id="ARBA00022692"/>
    </source>
</evidence>
<evidence type="ECO:0000256" key="3">
    <source>
        <dbReference type="ARBA" id="ARBA00022452"/>
    </source>
</evidence>
<proteinExistence type="inferred from homology"/>
<keyword evidence="8 10" id="KW-0472">Membrane</keyword>
<dbReference type="RefSeq" id="WP_129523938.1">
    <property type="nucleotide sequence ID" value="NZ_SDPV01000001.1"/>
</dbReference>
<evidence type="ECO:0000256" key="5">
    <source>
        <dbReference type="ARBA" id="ARBA00022729"/>
    </source>
</evidence>
<keyword evidence="2 10" id="KW-0813">Transport</keyword>
<dbReference type="Pfam" id="PF00593">
    <property type="entry name" value="TonB_dep_Rec_b-barrel"/>
    <property type="match status" value="1"/>
</dbReference>
<feature type="signal peptide" evidence="13">
    <location>
        <begin position="1"/>
        <end position="20"/>
    </location>
</feature>
<comment type="subcellular location">
    <subcellularLocation>
        <location evidence="1 10">Cell outer membrane</location>
        <topology evidence="1 10">Multi-pass membrane protein</topology>
    </subcellularLocation>
</comment>
<dbReference type="Gene3D" id="2.170.130.10">
    <property type="entry name" value="TonB-dependent receptor, plug domain"/>
    <property type="match status" value="1"/>
</dbReference>
<evidence type="ECO:0000256" key="6">
    <source>
        <dbReference type="ARBA" id="ARBA00023065"/>
    </source>
</evidence>
<feature type="domain" description="TonB-dependent receptor plug" evidence="15">
    <location>
        <begin position="59"/>
        <end position="167"/>
    </location>
</feature>
<dbReference type="PANTHER" id="PTHR30069">
    <property type="entry name" value="TONB-DEPENDENT OUTER MEMBRANE RECEPTOR"/>
    <property type="match status" value="1"/>
</dbReference>
<dbReference type="Proteomes" id="UP000293623">
    <property type="component" value="Unassembled WGS sequence"/>
</dbReference>
<feature type="short sequence motif" description="TonB C-terminal box" evidence="11">
    <location>
        <begin position="627"/>
        <end position="644"/>
    </location>
</feature>
<feature type="domain" description="TonB-dependent receptor-like beta-barrel" evidence="14">
    <location>
        <begin position="201"/>
        <end position="618"/>
    </location>
</feature>
<keyword evidence="9 10" id="KW-0998">Cell outer membrane</keyword>
<dbReference type="GO" id="GO:0015889">
    <property type="term" value="P:cobalamin transport"/>
    <property type="evidence" value="ECO:0007669"/>
    <property type="project" value="TreeGrafter"/>
</dbReference>
<dbReference type="Gene3D" id="2.40.170.20">
    <property type="entry name" value="TonB-dependent receptor, beta-barrel domain"/>
    <property type="match status" value="1"/>
</dbReference>
<dbReference type="AlphaFoldDB" id="A0A4Q2KPE3"/>
<comment type="caution">
    <text evidence="16">The sequence shown here is derived from an EMBL/GenBank/DDBJ whole genome shotgun (WGS) entry which is preliminary data.</text>
</comment>
<evidence type="ECO:0000256" key="11">
    <source>
        <dbReference type="PROSITE-ProRule" id="PRU10144"/>
    </source>
</evidence>
<accession>A0A4Q2KPE3</accession>
<organism evidence="16 17">
    <name type="scientific">Pelagerythrobacter rhizovicinus</name>
    <dbReference type="NCBI Taxonomy" id="2268576"/>
    <lineage>
        <taxon>Bacteria</taxon>
        <taxon>Pseudomonadati</taxon>
        <taxon>Pseudomonadota</taxon>
        <taxon>Alphaproteobacteria</taxon>
        <taxon>Sphingomonadales</taxon>
        <taxon>Erythrobacteraceae</taxon>
        <taxon>Pelagerythrobacter</taxon>
    </lineage>
</organism>
<dbReference type="Pfam" id="PF07715">
    <property type="entry name" value="Plug"/>
    <property type="match status" value="1"/>
</dbReference>
<evidence type="ECO:0000256" key="8">
    <source>
        <dbReference type="ARBA" id="ARBA00023136"/>
    </source>
</evidence>
<dbReference type="PROSITE" id="PS01156">
    <property type="entry name" value="TONB_DEPENDENT_REC_2"/>
    <property type="match status" value="1"/>
</dbReference>
<comment type="similarity">
    <text evidence="10 12">Belongs to the TonB-dependent receptor family.</text>
</comment>
<dbReference type="InterPro" id="IPR000531">
    <property type="entry name" value="Beta-barrel_TonB"/>
</dbReference>
<evidence type="ECO:0000256" key="2">
    <source>
        <dbReference type="ARBA" id="ARBA00022448"/>
    </source>
</evidence>